<feature type="transmembrane region" description="Helical" evidence="1">
    <location>
        <begin position="174"/>
        <end position="191"/>
    </location>
</feature>
<evidence type="ECO:0000313" key="4">
    <source>
        <dbReference type="Proteomes" id="UP000037822"/>
    </source>
</evidence>
<name>A0A0N1FJ32_9HYPH</name>
<keyword evidence="1" id="KW-1133">Transmembrane helix</keyword>
<dbReference type="Proteomes" id="UP000037822">
    <property type="component" value="Unassembled WGS sequence"/>
</dbReference>
<feature type="transmembrane region" description="Helical" evidence="1">
    <location>
        <begin position="227"/>
        <end position="247"/>
    </location>
</feature>
<dbReference type="AlphaFoldDB" id="A0A0N1FJ32"/>
<sequence>MAVRHHHLPELQSVRGIAALVVLLHHCLFYFALPQALYPAAETLLNAHAAVIAFFVLSGYVLTLSFTRTAMNQADAVSFLLRRVFRIYPAVWFACGLSLVLLVLLDHEMAVPGQSTWASKYFAAADGGAKSALASFMAYGSYLVPPLWSITAELLGSLLVLVLAISVRGDGRRMALALVLLASVSLFLPQSGRGAVMATYLVHFAIGASIPHWIGLFEKLGIREARIAAAACLVVMAAFRLLGGWNFTEWYSAPVPALAEGIAAAILIALVVTRREAFGWLAARPLVVLGDISYSVYLLHFPIMAAVAIVGGGMLGLAAFGIWPLSALALMLTTLALTLPLALLSYRWVELPGIALGNAALSALRLRPALAQPR</sequence>
<dbReference type="GO" id="GO:0016747">
    <property type="term" value="F:acyltransferase activity, transferring groups other than amino-acyl groups"/>
    <property type="evidence" value="ECO:0007669"/>
    <property type="project" value="InterPro"/>
</dbReference>
<feature type="transmembrane region" description="Helical" evidence="1">
    <location>
        <begin position="87"/>
        <end position="105"/>
    </location>
</feature>
<reference evidence="3 4" key="1">
    <citation type="submission" date="2015-07" db="EMBL/GenBank/DDBJ databases">
        <title>Whole genome sequencing of Bosea vaviloviae isolated from cave pool.</title>
        <authorList>
            <person name="Tan N.E.H."/>
            <person name="Lee Y.P."/>
            <person name="Gan H.M."/>
            <person name="Barton H."/>
            <person name="Savka M.A."/>
        </authorList>
    </citation>
    <scope>NUCLEOTIDE SEQUENCE [LARGE SCALE GENOMIC DNA]</scope>
    <source>
        <strain evidence="3 4">SD260</strain>
    </source>
</reference>
<feature type="transmembrane region" description="Helical" evidence="1">
    <location>
        <begin position="45"/>
        <end position="66"/>
    </location>
</feature>
<dbReference type="EMBL" id="LGSZ01000028">
    <property type="protein sequence ID" value="KPH81458.1"/>
    <property type="molecule type" value="Genomic_DNA"/>
</dbReference>
<feature type="transmembrane region" description="Helical" evidence="1">
    <location>
        <begin position="12"/>
        <end position="33"/>
    </location>
</feature>
<keyword evidence="4" id="KW-1185">Reference proteome</keyword>
<dbReference type="RefSeq" id="WP_054208284.1">
    <property type="nucleotide sequence ID" value="NZ_LGSZ01000028.1"/>
</dbReference>
<feature type="transmembrane region" description="Helical" evidence="1">
    <location>
        <begin position="253"/>
        <end position="273"/>
    </location>
</feature>
<dbReference type="InterPro" id="IPR002656">
    <property type="entry name" value="Acyl_transf_3_dom"/>
</dbReference>
<dbReference type="PATRIC" id="fig|1526658.3.peg.2011"/>
<proteinExistence type="predicted"/>
<keyword evidence="1" id="KW-0812">Transmembrane</keyword>
<feature type="domain" description="Acyltransferase 3" evidence="2">
    <location>
        <begin position="11"/>
        <end position="341"/>
    </location>
</feature>
<accession>A0A0N1FJ32</accession>
<evidence type="ECO:0000313" key="3">
    <source>
        <dbReference type="EMBL" id="KPH81458.1"/>
    </source>
</evidence>
<feature type="transmembrane region" description="Helical" evidence="1">
    <location>
        <begin position="322"/>
        <end position="344"/>
    </location>
</feature>
<dbReference type="OrthoDB" id="9796461at2"/>
<keyword evidence="1" id="KW-0472">Membrane</keyword>
<feature type="transmembrane region" description="Helical" evidence="1">
    <location>
        <begin position="147"/>
        <end position="167"/>
    </location>
</feature>
<dbReference type="InterPro" id="IPR050879">
    <property type="entry name" value="Acyltransferase_3"/>
</dbReference>
<gene>
    <name evidence="3" type="ORF">AE618_06730</name>
</gene>
<dbReference type="Pfam" id="PF01757">
    <property type="entry name" value="Acyl_transf_3"/>
    <property type="match status" value="1"/>
</dbReference>
<organism evidence="3 4">
    <name type="scientific">Bosea vaviloviae</name>
    <dbReference type="NCBI Taxonomy" id="1526658"/>
    <lineage>
        <taxon>Bacteria</taxon>
        <taxon>Pseudomonadati</taxon>
        <taxon>Pseudomonadota</taxon>
        <taxon>Alphaproteobacteria</taxon>
        <taxon>Hyphomicrobiales</taxon>
        <taxon>Boseaceae</taxon>
        <taxon>Bosea</taxon>
    </lineage>
</organism>
<evidence type="ECO:0000256" key="1">
    <source>
        <dbReference type="SAM" id="Phobius"/>
    </source>
</evidence>
<feature type="transmembrane region" description="Helical" evidence="1">
    <location>
        <begin position="197"/>
        <end position="215"/>
    </location>
</feature>
<feature type="transmembrane region" description="Helical" evidence="1">
    <location>
        <begin position="294"/>
        <end position="316"/>
    </location>
</feature>
<evidence type="ECO:0000259" key="2">
    <source>
        <dbReference type="Pfam" id="PF01757"/>
    </source>
</evidence>
<protein>
    <recommendedName>
        <fullName evidence="2">Acyltransferase 3 domain-containing protein</fullName>
    </recommendedName>
</protein>
<dbReference type="PANTHER" id="PTHR23028">
    <property type="entry name" value="ACETYLTRANSFERASE"/>
    <property type="match status" value="1"/>
</dbReference>
<comment type="caution">
    <text evidence="3">The sequence shown here is derived from an EMBL/GenBank/DDBJ whole genome shotgun (WGS) entry which is preliminary data.</text>
</comment>